<accession>A0ABQ4Z1E2</accession>
<reference evidence="1" key="2">
    <citation type="submission" date="2022-01" db="EMBL/GenBank/DDBJ databases">
        <authorList>
            <person name="Yamashiro T."/>
            <person name="Shiraishi A."/>
            <person name="Satake H."/>
            <person name="Nakayama K."/>
        </authorList>
    </citation>
    <scope>NUCLEOTIDE SEQUENCE</scope>
</reference>
<comment type="caution">
    <text evidence="1">The sequence shown here is derived from an EMBL/GenBank/DDBJ whole genome shotgun (WGS) entry which is preliminary data.</text>
</comment>
<sequence length="74" mass="8157">MMMAAAAVVGGVKVAAGEVEARGGEWIWGSGDENRFWFRSEKSAGKLFRRRWRGGRRLAGNGEGERRGSEEDDV</sequence>
<proteinExistence type="predicted"/>
<organism evidence="1 2">
    <name type="scientific">Tanacetum coccineum</name>
    <dbReference type="NCBI Taxonomy" id="301880"/>
    <lineage>
        <taxon>Eukaryota</taxon>
        <taxon>Viridiplantae</taxon>
        <taxon>Streptophyta</taxon>
        <taxon>Embryophyta</taxon>
        <taxon>Tracheophyta</taxon>
        <taxon>Spermatophyta</taxon>
        <taxon>Magnoliopsida</taxon>
        <taxon>eudicotyledons</taxon>
        <taxon>Gunneridae</taxon>
        <taxon>Pentapetalae</taxon>
        <taxon>asterids</taxon>
        <taxon>campanulids</taxon>
        <taxon>Asterales</taxon>
        <taxon>Asteraceae</taxon>
        <taxon>Asteroideae</taxon>
        <taxon>Anthemideae</taxon>
        <taxon>Anthemidinae</taxon>
        <taxon>Tanacetum</taxon>
    </lineage>
</organism>
<gene>
    <name evidence="1" type="ORF">Tco_0749486</name>
</gene>
<protein>
    <submittedName>
        <fullName evidence="1">Uncharacterized protein</fullName>
    </submittedName>
</protein>
<keyword evidence="2" id="KW-1185">Reference proteome</keyword>
<evidence type="ECO:0000313" key="2">
    <source>
        <dbReference type="Proteomes" id="UP001151760"/>
    </source>
</evidence>
<reference evidence="1" key="1">
    <citation type="journal article" date="2022" name="Int. J. Mol. Sci.">
        <title>Draft Genome of Tanacetum Coccineum: Genomic Comparison of Closely Related Tanacetum-Family Plants.</title>
        <authorList>
            <person name="Yamashiro T."/>
            <person name="Shiraishi A."/>
            <person name="Nakayama K."/>
            <person name="Satake H."/>
        </authorList>
    </citation>
    <scope>NUCLEOTIDE SEQUENCE</scope>
</reference>
<evidence type="ECO:0000313" key="1">
    <source>
        <dbReference type="EMBL" id="GJS82945.1"/>
    </source>
</evidence>
<name>A0ABQ4Z1E2_9ASTR</name>
<dbReference type="EMBL" id="BQNB010010864">
    <property type="protein sequence ID" value="GJS82945.1"/>
    <property type="molecule type" value="Genomic_DNA"/>
</dbReference>
<dbReference type="Proteomes" id="UP001151760">
    <property type="component" value="Unassembled WGS sequence"/>
</dbReference>